<feature type="region of interest" description="Disordered" evidence="1">
    <location>
        <begin position="131"/>
        <end position="202"/>
    </location>
</feature>
<accession>A0A1W2TJZ3</accession>
<protein>
    <submittedName>
        <fullName evidence="2">Uncharacterized protein</fullName>
    </submittedName>
</protein>
<organism evidence="2">
    <name type="scientific">Rosellinia necatrix</name>
    <name type="common">White root-rot fungus</name>
    <dbReference type="NCBI Taxonomy" id="77044"/>
    <lineage>
        <taxon>Eukaryota</taxon>
        <taxon>Fungi</taxon>
        <taxon>Dikarya</taxon>
        <taxon>Ascomycota</taxon>
        <taxon>Pezizomycotina</taxon>
        <taxon>Sordariomycetes</taxon>
        <taxon>Xylariomycetidae</taxon>
        <taxon>Xylariales</taxon>
        <taxon>Xylariaceae</taxon>
        <taxon>Rosellinia</taxon>
    </lineage>
</organism>
<evidence type="ECO:0000313" key="2">
    <source>
        <dbReference type="EMBL" id="GAP88530.1"/>
    </source>
</evidence>
<evidence type="ECO:0000313" key="3">
    <source>
        <dbReference type="Proteomes" id="UP000054516"/>
    </source>
</evidence>
<name>A0A1W2TJZ3_ROSNE</name>
<keyword evidence="3" id="KW-1185">Reference proteome</keyword>
<feature type="compositionally biased region" description="Polar residues" evidence="1">
    <location>
        <begin position="172"/>
        <end position="194"/>
    </location>
</feature>
<reference evidence="2" key="1">
    <citation type="submission" date="2016-03" db="EMBL/GenBank/DDBJ databases">
        <title>Draft genome sequence of Rosellinia necatrix.</title>
        <authorList>
            <person name="Kanematsu S."/>
        </authorList>
    </citation>
    <scope>NUCLEOTIDE SEQUENCE [LARGE SCALE GENOMIC DNA]</scope>
    <source>
        <strain evidence="2">W97</strain>
    </source>
</reference>
<sequence>MSGDIAFGKRGSRWLTEDFRWFMTQLELTVKAKGPKRLDAFYKAVIKKFSQAVDKLLRTPKRNSLQLFSWRLYKDLSDNFSPKSARSRDQPLGAYKGSRPFVNITMFEGLDTGAISFKDLVDFIMNNGNTSFRWPRKSRQQRMLQQGMKRDSTQAQENQPKPITRAPPPTLSPYSASTQDTSKVPTPSSLNTPIHTGVVPPTCNIRDSDDEMTEVSLLQEACVTSITKPPIPILSFSCRMGWDLNNTTTWMPAAGCEHSSYVMTCNAVSTPTLTTVQPSTLGTVSFTAASQEDIKAFLGKFIGNARATTEESKETKQSV</sequence>
<dbReference type="Proteomes" id="UP000054516">
    <property type="component" value="Unassembled WGS sequence"/>
</dbReference>
<proteinExistence type="predicted"/>
<gene>
    <name evidence="2" type="ORF">SAMD00023353_7000010</name>
</gene>
<dbReference type="AlphaFoldDB" id="A0A1W2TJZ3"/>
<dbReference type="EMBL" id="DF977515">
    <property type="protein sequence ID" value="GAP88530.1"/>
    <property type="molecule type" value="Genomic_DNA"/>
</dbReference>
<evidence type="ECO:0000256" key="1">
    <source>
        <dbReference type="SAM" id="MobiDB-lite"/>
    </source>
</evidence>
<dbReference type="OrthoDB" id="4751875at2759"/>